<evidence type="ECO:0000313" key="4">
    <source>
        <dbReference type="EMBL" id="KEP68550.1"/>
    </source>
</evidence>
<dbReference type="eggNOG" id="COG3087">
    <property type="taxonomic scope" value="Bacteria"/>
</dbReference>
<organism evidence="4 5">
    <name type="scientific">Thioclava dalianensis</name>
    <dbReference type="NCBI Taxonomy" id="1185766"/>
    <lineage>
        <taxon>Bacteria</taxon>
        <taxon>Pseudomonadati</taxon>
        <taxon>Pseudomonadota</taxon>
        <taxon>Alphaproteobacteria</taxon>
        <taxon>Rhodobacterales</taxon>
        <taxon>Paracoccaceae</taxon>
        <taxon>Thioclava</taxon>
    </lineage>
</organism>
<proteinExistence type="predicted"/>
<name>A0A074TEE5_9RHOB</name>
<protein>
    <submittedName>
        <fullName evidence="4">Sporulation protein</fullName>
    </submittedName>
</protein>
<dbReference type="RefSeq" id="WP_051693630.1">
    <property type="nucleotide sequence ID" value="NZ_FOVB01000007.1"/>
</dbReference>
<feature type="domain" description="SPOR" evidence="3">
    <location>
        <begin position="262"/>
        <end position="347"/>
    </location>
</feature>
<dbReference type="InterPro" id="IPR036680">
    <property type="entry name" value="SPOR-like_sf"/>
</dbReference>
<dbReference type="Pfam" id="PF05036">
    <property type="entry name" value="SPOR"/>
    <property type="match status" value="1"/>
</dbReference>
<dbReference type="SUPFAM" id="SSF110997">
    <property type="entry name" value="Sporulation related repeat"/>
    <property type="match status" value="1"/>
</dbReference>
<feature type="region of interest" description="Disordered" evidence="1">
    <location>
        <begin position="167"/>
        <end position="227"/>
    </location>
</feature>
<keyword evidence="2" id="KW-0472">Membrane</keyword>
<dbReference type="STRING" id="1185766.SAMN05216224_10795"/>
<evidence type="ECO:0000313" key="5">
    <source>
        <dbReference type="Proteomes" id="UP000027725"/>
    </source>
</evidence>
<feature type="transmembrane region" description="Helical" evidence="2">
    <location>
        <begin position="37"/>
        <end position="58"/>
    </location>
</feature>
<dbReference type="PROSITE" id="PS51724">
    <property type="entry name" value="SPOR"/>
    <property type="match status" value="1"/>
</dbReference>
<sequence>MAAYDDRSSGAYGYETGPHGPSLQDVGTQGRAPVSRLVHLAGALTSVAMICGLVYWGYKLAMRDLNGVPVIRAIDGPARIAPEDPGGELARHTGLSVNDVAGTGSAAPAPDRVTLAPPPEGLSKEDLPMGEMVRQAEKDPQAAPPANALGVNTAETALVDAAVDLPQPGETLPAAAPEIPVEPGAASPATPEARPEDVATDTPAQDTDVIPASVPGVAVSPRPQERPERGDALLAAALERAVTTQMSGKSRAAPVVDVAPDAIASGTRMAQLGAFDTPEDAKTAWDQAESRFGGLMEGKKRVIQQATSGGRNFYRLRVVGFADVTEARQFCVALQAEQQNCIPTVAR</sequence>
<accession>A0A074TEE5</accession>
<feature type="region of interest" description="Disordered" evidence="1">
    <location>
        <begin position="1"/>
        <end position="28"/>
    </location>
</feature>
<dbReference type="Gene3D" id="3.30.70.1070">
    <property type="entry name" value="Sporulation related repeat"/>
    <property type="match status" value="1"/>
</dbReference>
<evidence type="ECO:0000256" key="1">
    <source>
        <dbReference type="SAM" id="MobiDB-lite"/>
    </source>
</evidence>
<dbReference type="OrthoDB" id="8479416at2"/>
<dbReference type="AlphaFoldDB" id="A0A074TEE5"/>
<comment type="caution">
    <text evidence="4">The sequence shown here is derived from an EMBL/GenBank/DDBJ whole genome shotgun (WGS) entry which is preliminary data.</text>
</comment>
<dbReference type="Proteomes" id="UP000027725">
    <property type="component" value="Unassembled WGS sequence"/>
</dbReference>
<keyword evidence="2" id="KW-0812">Transmembrane</keyword>
<dbReference type="GO" id="GO:0042834">
    <property type="term" value="F:peptidoglycan binding"/>
    <property type="evidence" value="ECO:0007669"/>
    <property type="project" value="InterPro"/>
</dbReference>
<keyword evidence="2" id="KW-1133">Transmembrane helix</keyword>
<evidence type="ECO:0000259" key="3">
    <source>
        <dbReference type="PROSITE" id="PS51724"/>
    </source>
</evidence>
<reference evidence="4 5" key="1">
    <citation type="submission" date="2014-03" db="EMBL/GenBank/DDBJ databases">
        <title>The draft genome sequence of Thioclava dalianensis DLFJ1-1.</title>
        <authorList>
            <person name="Lai Q."/>
            <person name="Shao Z."/>
        </authorList>
    </citation>
    <scope>NUCLEOTIDE SEQUENCE [LARGE SCALE GENOMIC DNA]</scope>
    <source>
        <strain evidence="4 5">DLFJ1-1</strain>
    </source>
</reference>
<keyword evidence="5" id="KW-1185">Reference proteome</keyword>
<feature type="region of interest" description="Disordered" evidence="1">
    <location>
        <begin position="98"/>
        <end position="126"/>
    </location>
</feature>
<dbReference type="InterPro" id="IPR007730">
    <property type="entry name" value="SPOR-like_dom"/>
</dbReference>
<dbReference type="EMBL" id="JHEH01000029">
    <property type="protein sequence ID" value="KEP68550.1"/>
    <property type="molecule type" value="Genomic_DNA"/>
</dbReference>
<gene>
    <name evidence="4" type="ORF">DL1_09815</name>
</gene>
<evidence type="ECO:0000256" key="2">
    <source>
        <dbReference type="SAM" id="Phobius"/>
    </source>
</evidence>